<evidence type="ECO:0000313" key="2">
    <source>
        <dbReference type="Proteomes" id="UP000663193"/>
    </source>
</evidence>
<name>A0A7U2F6J8_PHANO</name>
<dbReference type="Proteomes" id="UP000663193">
    <property type="component" value="Chromosome 10"/>
</dbReference>
<keyword evidence="2" id="KW-1185">Reference proteome</keyword>
<dbReference type="VEuPathDB" id="FungiDB:JI435_437250"/>
<sequence length="83" mass="9448">MCTAFAYDGKRASEVLRHRRFHDTESECRLEGVIVLVLARSGAFHVDMLSNHEPRWCPSNRLRLGTCRCIANPSSGVLQQARY</sequence>
<gene>
    <name evidence="1" type="ORF">JI435_437250</name>
</gene>
<organism evidence="1 2">
    <name type="scientific">Phaeosphaeria nodorum (strain SN15 / ATCC MYA-4574 / FGSC 10173)</name>
    <name type="common">Glume blotch fungus</name>
    <name type="synonym">Parastagonospora nodorum</name>
    <dbReference type="NCBI Taxonomy" id="321614"/>
    <lineage>
        <taxon>Eukaryota</taxon>
        <taxon>Fungi</taxon>
        <taxon>Dikarya</taxon>
        <taxon>Ascomycota</taxon>
        <taxon>Pezizomycotina</taxon>
        <taxon>Dothideomycetes</taxon>
        <taxon>Pleosporomycetidae</taxon>
        <taxon>Pleosporales</taxon>
        <taxon>Pleosporineae</taxon>
        <taxon>Phaeosphaeriaceae</taxon>
        <taxon>Parastagonospora</taxon>
    </lineage>
</organism>
<evidence type="ECO:0000313" key="1">
    <source>
        <dbReference type="EMBL" id="QRC99647.1"/>
    </source>
</evidence>
<dbReference type="AlphaFoldDB" id="A0A7U2F6J8"/>
<dbReference type="EMBL" id="CP069032">
    <property type="protein sequence ID" value="QRC99647.1"/>
    <property type="molecule type" value="Genomic_DNA"/>
</dbReference>
<accession>A0A7U2F6J8</accession>
<proteinExistence type="predicted"/>
<protein>
    <submittedName>
        <fullName evidence="1">Uncharacterized protein</fullName>
    </submittedName>
</protein>
<reference evidence="2" key="1">
    <citation type="journal article" date="2021" name="BMC Genomics">
        <title>Chromosome-level genome assembly and manually-curated proteome of model necrotroph Parastagonospora nodorum Sn15 reveals a genome-wide trove of candidate effector homologs, and redundancy of virulence-related functions within an accessory chromosome.</title>
        <authorList>
            <person name="Bertazzoni S."/>
            <person name="Jones D.A.B."/>
            <person name="Phan H.T."/>
            <person name="Tan K.-C."/>
            <person name="Hane J.K."/>
        </authorList>
    </citation>
    <scope>NUCLEOTIDE SEQUENCE [LARGE SCALE GENOMIC DNA]</scope>
    <source>
        <strain evidence="2">SN15 / ATCC MYA-4574 / FGSC 10173)</strain>
    </source>
</reference>